<dbReference type="EMBL" id="VZBP01000140">
    <property type="protein sequence ID" value="MQO10248.1"/>
    <property type="molecule type" value="Genomic_DNA"/>
</dbReference>
<dbReference type="Proteomes" id="UP000405805">
    <property type="component" value="Unassembled WGS sequence"/>
</dbReference>
<name>A0AA90VFL3_9BACT</name>
<sequence length="76" mass="8818">MCYKSLNICNIQAFYKIVRKLRNNPNFKGVEFDPLLKEAGSNLGFQPVSILQLEYFFQNFLPKSLAVSKRNRNFVG</sequence>
<reference evidence="2" key="1">
    <citation type="submission" date="2019-09" db="EMBL/GenBank/DDBJ databases">
        <title>Distinct polysaccharide growth profiles of human intestinal Prevotella copri isolates.</title>
        <authorList>
            <person name="Fehlner-Peach H."/>
            <person name="Magnabosco C."/>
            <person name="Raghavan V."/>
            <person name="Scher J.U."/>
            <person name="Tett A."/>
            <person name="Cox L.M."/>
            <person name="Gottsegen C."/>
            <person name="Watters A."/>
            <person name="Wiltshire- Gordon J.D."/>
            <person name="Segata N."/>
            <person name="Bonneau R."/>
            <person name="Littman D.R."/>
        </authorList>
    </citation>
    <scope>NUCLEOTIDE SEQUENCE [LARGE SCALE GENOMIC DNA]</scope>
    <source>
        <strain evidence="2">iA624</strain>
    </source>
</reference>
<organism evidence="1 2">
    <name type="scientific">Segatella copri</name>
    <dbReference type="NCBI Taxonomy" id="165179"/>
    <lineage>
        <taxon>Bacteria</taxon>
        <taxon>Pseudomonadati</taxon>
        <taxon>Bacteroidota</taxon>
        <taxon>Bacteroidia</taxon>
        <taxon>Bacteroidales</taxon>
        <taxon>Prevotellaceae</taxon>
        <taxon>Segatella</taxon>
    </lineage>
</organism>
<dbReference type="AlphaFoldDB" id="A0AA90VFL3"/>
<protein>
    <submittedName>
        <fullName evidence="1">Uncharacterized protein</fullName>
    </submittedName>
</protein>
<evidence type="ECO:0000313" key="2">
    <source>
        <dbReference type="Proteomes" id="UP000405805"/>
    </source>
</evidence>
<proteinExistence type="predicted"/>
<gene>
    <name evidence="1" type="ORF">F7D57_11125</name>
</gene>
<evidence type="ECO:0000313" key="1">
    <source>
        <dbReference type="EMBL" id="MQO10248.1"/>
    </source>
</evidence>
<comment type="caution">
    <text evidence="1">The sequence shown here is derived from an EMBL/GenBank/DDBJ whole genome shotgun (WGS) entry which is preliminary data.</text>
</comment>
<accession>A0AA90VFL3</accession>